<reference evidence="22 23" key="1">
    <citation type="journal article" date="2019" name="Sci. Rep.">
        <title>Comparative genomics of chytrid fungi reveal insights into the obligate biotrophic and pathogenic lifestyle of Synchytrium endobioticum.</title>
        <authorList>
            <person name="van de Vossenberg B.T.L.H."/>
            <person name="Warris S."/>
            <person name="Nguyen H.D.T."/>
            <person name="van Gent-Pelzer M.P.E."/>
            <person name="Joly D.L."/>
            <person name="van de Geest H.C."/>
            <person name="Bonants P.J.M."/>
            <person name="Smith D.S."/>
            <person name="Levesque C.A."/>
            <person name="van der Lee T.A.J."/>
        </authorList>
    </citation>
    <scope>NUCLEOTIDE SEQUENCE [LARGE SCALE GENOMIC DNA]</scope>
    <source>
        <strain evidence="22 23">JEL517</strain>
    </source>
</reference>
<comment type="subcellular location">
    <subcellularLocation>
        <location evidence="1 19">Cytoplasm</location>
    </subcellularLocation>
</comment>
<dbReference type="PRINTS" id="PR00959">
    <property type="entry name" value="MEVGALKINASE"/>
</dbReference>
<keyword evidence="4 19" id="KW-0963">Cytoplasm</keyword>
<name>A0A507BPL4_9FUNG</name>
<dbReference type="UniPathway" id="UPA00057">
    <property type="reaction ID" value="UER00098"/>
</dbReference>
<dbReference type="GeneID" id="42006552"/>
<evidence type="ECO:0000259" key="21">
    <source>
        <dbReference type="Pfam" id="PF08544"/>
    </source>
</evidence>
<dbReference type="OrthoDB" id="1652964at2759"/>
<gene>
    <name evidence="22" type="ORF">SmJEL517_g05329</name>
</gene>
<evidence type="ECO:0000256" key="16">
    <source>
        <dbReference type="ARBA" id="ARBA00023221"/>
    </source>
</evidence>
<keyword evidence="23" id="KW-1185">Reference proteome</keyword>
<evidence type="ECO:0000256" key="3">
    <source>
        <dbReference type="ARBA" id="ARBA00012103"/>
    </source>
</evidence>
<sequence length="406" mass="43069">MDNEQSYFVATPGKVILFGEHAVVYGKTALASALGLRTYAWLKTRHDGLAVLHFPDVGLTKSWNIQDVVAKLAVDPIPGKPIPMSSTVGASLGSLLSDVTSGNSRQAALAFLYMLARIHPQCSGVEVIVRSALPIGAGLGSSASYSVCAAAGLLLAAHAIQPIQPPSTSFAHDELISINEWAFISEKILHGTPSGIDNSLCTFGGAQLFAKGDLQPLKGFTSLRFLLINTCVPRDTKKQVENVRKRKEQLPAIMHPLMDAVQGVTESCKEAFAQIPIHRPTIISTMETLIDINHGLMVAAGVSHPSLETVRRITSQHGLVSKLTGGGGGGCAIALIRDDTSDETIHQIATELQAQGMESFETTVGGSGVQGMMVTEDLIRNACGCGYETFDTGAITWSKLDALLPK</sequence>
<dbReference type="NCBIfam" id="TIGR00549">
    <property type="entry name" value="mevalon_kin"/>
    <property type="match status" value="1"/>
</dbReference>
<evidence type="ECO:0000256" key="11">
    <source>
        <dbReference type="ARBA" id="ARBA00022842"/>
    </source>
</evidence>
<dbReference type="PANTHER" id="PTHR43290">
    <property type="entry name" value="MEVALONATE KINASE"/>
    <property type="match status" value="1"/>
</dbReference>
<evidence type="ECO:0000256" key="6">
    <source>
        <dbReference type="ARBA" id="ARBA00022679"/>
    </source>
</evidence>
<dbReference type="STRING" id="1806994.A0A507BPL4"/>
<organism evidence="22 23">
    <name type="scientific">Synchytrium microbalum</name>
    <dbReference type="NCBI Taxonomy" id="1806994"/>
    <lineage>
        <taxon>Eukaryota</taxon>
        <taxon>Fungi</taxon>
        <taxon>Fungi incertae sedis</taxon>
        <taxon>Chytridiomycota</taxon>
        <taxon>Chytridiomycota incertae sedis</taxon>
        <taxon>Chytridiomycetes</taxon>
        <taxon>Synchytriales</taxon>
        <taxon>Synchytriaceae</taxon>
        <taxon>Synchytrium</taxon>
    </lineage>
</organism>
<evidence type="ECO:0000313" key="23">
    <source>
        <dbReference type="Proteomes" id="UP000319731"/>
    </source>
</evidence>
<dbReference type="GO" id="GO:0005829">
    <property type="term" value="C:cytosol"/>
    <property type="evidence" value="ECO:0007669"/>
    <property type="project" value="TreeGrafter"/>
</dbReference>
<dbReference type="InterPro" id="IPR006204">
    <property type="entry name" value="GHMP_kinase_N_dom"/>
</dbReference>
<dbReference type="InterPro" id="IPR014721">
    <property type="entry name" value="Ribsml_uS5_D2-typ_fold_subgr"/>
</dbReference>
<comment type="similarity">
    <text evidence="2 19">Belongs to the GHMP kinase family. Mevalonate kinase subfamily.</text>
</comment>
<evidence type="ECO:0000256" key="2">
    <source>
        <dbReference type="ARBA" id="ARBA00006495"/>
    </source>
</evidence>
<dbReference type="InterPro" id="IPR013750">
    <property type="entry name" value="GHMP_kinase_C_dom"/>
</dbReference>
<keyword evidence="12 19" id="KW-0752">Steroid biosynthesis</keyword>
<evidence type="ECO:0000256" key="17">
    <source>
        <dbReference type="ARBA" id="ARBA00029310"/>
    </source>
</evidence>
<evidence type="ECO:0000256" key="4">
    <source>
        <dbReference type="ARBA" id="ARBA00022490"/>
    </source>
</evidence>
<dbReference type="FunFam" id="3.30.70.890:FF:000003">
    <property type="entry name" value="Mevalonate kinase"/>
    <property type="match status" value="1"/>
</dbReference>
<evidence type="ECO:0000256" key="14">
    <source>
        <dbReference type="ARBA" id="ARBA00023098"/>
    </source>
</evidence>
<feature type="domain" description="GHMP kinase C-terminal" evidence="21">
    <location>
        <begin position="286"/>
        <end position="347"/>
    </location>
</feature>
<proteinExistence type="inferred from homology"/>
<dbReference type="EC" id="2.7.1.36" evidence="3 19"/>
<dbReference type="Pfam" id="PF08544">
    <property type="entry name" value="GHMP_kinases_C"/>
    <property type="match status" value="1"/>
</dbReference>
<keyword evidence="14 19" id="KW-0443">Lipid metabolism</keyword>
<evidence type="ECO:0000256" key="10">
    <source>
        <dbReference type="ARBA" id="ARBA00022840"/>
    </source>
</evidence>
<dbReference type="GO" id="GO:0046872">
    <property type="term" value="F:metal ion binding"/>
    <property type="evidence" value="ECO:0007669"/>
    <property type="project" value="UniProtKB-KW"/>
</dbReference>
<keyword evidence="13 19" id="KW-0756">Sterol biosynthesis</keyword>
<keyword evidence="8 19" id="KW-0547">Nucleotide-binding</keyword>
<evidence type="ECO:0000259" key="20">
    <source>
        <dbReference type="Pfam" id="PF00288"/>
    </source>
</evidence>
<dbReference type="GO" id="GO:0004496">
    <property type="term" value="F:mevalonate kinase activity"/>
    <property type="evidence" value="ECO:0007669"/>
    <property type="project" value="UniProtKB-EC"/>
</dbReference>
<keyword evidence="15 19" id="KW-1207">Sterol metabolism</keyword>
<evidence type="ECO:0000256" key="12">
    <source>
        <dbReference type="ARBA" id="ARBA00022955"/>
    </source>
</evidence>
<dbReference type="PROSITE" id="PS00627">
    <property type="entry name" value="GHMP_KINASES_ATP"/>
    <property type="match status" value="1"/>
</dbReference>
<keyword evidence="5 19" id="KW-0444">Lipid biosynthesis</keyword>
<dbReference type="InterPro" id="IPR020568">
    <property type="entry name" value="Ribosomal_Su5_D2-typ_SF"/>
</dbReference>
<evidence type="ECO:0000256" key="8">
    <source>
        <dbReference type="ARBA" id="ARBA00022741"/>
    </source>
</evidence>
<keyword evidence="16 19" id="KW-0753">Steroid metabolism</keyword>
<evidence type="ECO:0000256" key="19">
    <source>
        <dbReference type="RuleBase" id="RU363087"/>
    </source>
</evidence>
<comment type="function">
    <text evidence="19">Mevalonate kinase; part of the second module of ergosterol biosynthesis pathway that includes the middle steps of the pathway. The second module is carried out in the vacuole and involves the formation of farnesyl diphosphate, which is also an important intermediate in the biosynthesis of ubiquinone, dolichol, heme and prenylated proteins.</text>
</comment>
<keyword evidence="11" id="KW-0460">Magnesium</keyword>
<dbReference type="Gene3D" id="3.30.230.10">
    <property type="match status" value="1"/>
</dbReference>
<dbReference type="InterPro" id="IPR006205">
    <property type="entry name" value="Mev_gal_kin"/>
</dbReference>
<dbReference type="InterPro" id="IPR036554">
    <property type="entry name" value="GHMP_kinase_C_sf"/>
</dbReference>
<dbReference type="GO" id="GO:0005524">
    <property type="term" value="F:ATP binding"/>
    <property type="evidence" value="ECO:0007669"/>
    <property type="project" value="UniProtKB-KW"/>
</dbReference>
<keyword evidence="10 19" id="KW-0067">ATP-binding</keyword>
<evidence type="ECO:0000256" key="7">
    <source>
        <dbReference type="ARBA" id="ARBA00022723"/>
    </source>
</evidence>
<dbReference type="InterPro" id="IPR006203">
    <property type="entry name" value="GHMP_knse_ATP-bd_CS"/>
</dbReference>
<dbReference type="GO" id="GO:0019287">
    <property type="term" value="P:isopentenyl diphosphate biosynthetic process, mevalonate pathway"/>
    <property type="evidence" value="ECO:0007669"/>
    <property type="project" value="UniProtKB-UniPathway"/>
</dbReference>
<dbReference type="AlphaFoldDB" id="A0A507BPL4"/>
<evidence type="ECO:0000256" key="9">
    <source>
        <dbReference type="ARBA" id="ARBA00022777"/>
    </source>
</evidence>
<feature type="domain" description="GHMP kinase N-terminal" evidence="20">
    <location>
        <begin position="113"/>
        <end position="205"/>
    </location>
</feature>
<dbReference type="Gene3D" id="3.30.70.890">
    <property type="entry name" value="GHMP kinase, C-terminal domain"/>
    <property type="match status" value="1"/>
</dbReference>
<dbReference type="GO" id="GO:0006696">
    <property type="term" value="P:ergosterol biosynthetic process"/>
    <property type="evidence" value="ECO:0007669"/>
    <property type="project" value="TreeGrafter"/>
</dbReference>
<dbReference type="SUPFAM" id="SSF54211">
    <property type="entry name" value="Ribosomal protein S5 domain 2-like"/>
    <property type="match status" value="1"/>
</dbReference>
<dbReference type="RefSeq" id="XP_031022746.1">
    <property type="nucleotide sequence ID" value="XM_031171255.1"/>
</dbReference>
<evidence type="ECO:0000256" key="18">
    <source>
        <dbReference type="ARBA" id="ARBA00029438"/>
    </source>
</evidence>
<evidence type="ECO:0000256" key="15">
    <source>
        <dbReference type="ARBA" id="ARBA00023166"/>
    </source>
</evidence>
<evidence type="ECO:0000313" key="22">
    <source>
        <dbReference type="EMBL" id="TPX31287.1"/>
    </source>
</evidence>
<keyword evidence="6 19" id="KW-0808">Transferase</keyword>
<dbReference type="Pfam" id="PF00288">
    <property type="entry name" value="GHMP_kinases_N"/>
    <property type="match status" value="1"/>
</dbReference>
<comment type="catalytic activity">
    <reaction evidence="17">
        <text>(R)-mevalonate + ATP = (R)-5-phosphomevalonate + ADP + H(+)</text>
        <dbReference type="Rhea" id="RHEA:17065"/>
        <dbReference type="ChEBI" id="CHEBI:15378"/>
        <dbReference type="ChEBI" id="CHEBI:30616"/>
        <dbReference type="ChEBI" id="CHEBI:36464"/>
        <dbReference type="ChEBI" id="CHEBI:58146"/>
        <dbReference type="ChEBI" id="CHEBI:456216"/>
        <dbReference type="EC" id="2.7.1.36"/>
    </reaction>
    <physiologicalReaction direction="left-to-right" evidence="17">
        <dbReference type="Rhea" id="RHEA:17066"/>
    </physiologicalReaction>
</comment>
<evidence type="ECO:0000256" key="5">
    <source>
        <dbReference type="ARBA" id="ARBA00022516"/>
    </source>
</evidence>
<protein>
    <recommendedName>
        <fullName evidence="3 19">Mevalonate kinase</fullName>
        <shortName evidence="19">MK</shortName>
        <ecNumber evidence="3 19">2.7.1.36</ecNumber>
    </recommendedName>
</protein>
<dbReference type="SUPFAM" id="SSF55060">
    <property type="entry name" value="GHMP Kinase, C-terminal domain"/>
    <property type="match status" value="1"/>
</dbReference>
<dbReference type="EMBL" id="QEAO01000047">
    <property type="protein sequence ID" value="TPX31287.1"/>
    <property type="molecule type" value="Genomic_DNA"/>
</dbReference>
<evidence type="ECO:0000256" key="1">
    <source>
        <dbReference type="ARBA" id="ARBA00004496"/>
    </source>
</evidence>
<comment type="caution">
    <text evidence="22">The sequence shown here is derived from an EMBL/GenBank/DDBJ whole genome shotgun (WGS) entry which is preliminary data.</text>
</comment>
<dbReference type="PANTHER" id="PTHR43290:SF2">
    <property type="entry name" value="MEVALONATE KINASE"/>
    <property type="match status" value="1"/>
</dbReference>
<accession>A0A507BPL4</accession>
<evidence type="ECO:0000256" key="13">
    <source>
        <dbReference type="ARBA" id="ARBA00023011"/>
    </source>
</evidence>
<keyword evidence="7" id="KW-0479">Metal-binding</keyword>
<comment type="pathway">
    <text evidence="18 19">Isoprenoid biosynthesis; isopentenyl diphosphate biosynthesis via mevalonate pathway; isopentenyl diphosphate from (R)-mevalonate: step 1/3.</text>
</comment>
<dbReference type="Proteomes" id="UP000319731">
    <property type="component" value="Unassembled WGS sequence"/>
</dbReference>
<keyword evidence="9 19" id="KW-0418">Kinase</keyword>